<reference evidence="2 3" key="1">
    <citation type="journal article" date="2013" name="Genome Announc.">
        <title>Draft Genome Sequence of Rhizobium mesoamericanum STM3625, a Nitrogen-Fixing Symbiont of Mimosa pudica Isolated in French Guiana (South America).</title>
        <authorList>
            <person name="Moulin L."/>
            <person name="Mornico D."/>
            <person name="Melkonian R."/>
            <person name="Klonowska A."/>
        </authorList>
    </citation>
    <scope>NUCLEOTIDE SEQUENCE [LARGE SCALE GENOMIC DNA]</scope>
    <source>
        <strain evidence="2 3">STM3625</strain>
    </source>
</reference>
<organism evidence="2 3">
    <name type="scientific">Rhizobium mesoamericanum STM3625</name>
    <dbReference type="NCBI Taxonomy" id="1211777"/>
    <lineage>
        <taxon>Bacteria</taxon>
        <taxon>Pseudomonadati</taxon>
        <taxon>Pseudomonadota</taxon>
        <taxon>Alphaproteobacteria</taxon>
        <taxon>Hyphomicrobiales</taxon>
        <taxon>Rhizobiaceae</taxon>
        <taxon>Rhizobium/Agrobacterium group</taxon>
        <taxon>Rhizobium</taxon>
    </lineage>
</organism>
<feature type="compositionally biased region" description="Basic and acidic residues" evidence="1">
    <location>
        <begin position="33"/>
        <end position="43"/>
    </location>
</feature>
<evidence type="ECO:0000313" key="2">
    <source>
        <dbReference type="EMBL" id="CCM75699.1"/>
    </source>
</evidence>
<feature type="region of interest" description="Disordered" evidence="1">
    <location>
        <begin position="23"/>
        <end position="44"/>
    </location>
</feature>
<dbReference type="EMBL" id="CANI01000019">
    <property type="protein sequence ID" value="CCM75699.1"/>
    <property type="molecule type" value="Genomic_DNA"/>
</dbReference>
<evidence type="ECO:0000313" key="3">
    <source>
        <dbReference type="Proteomes" id="UP000009319"/>
    </source>
</evidence>
<dbReference type="Proteomes" id="UP000009319">
    <property type="component" value="Unassembled WGS sequence"/>
</dbReference>
<dbReference type="HOGENOM" id="CLU_2438703_0_0_5"/>
<dbReference type="AlphaFoldDB" id="K0Q041"/>
<proteinExistence type="predicted"/>
<gene>
    <name evidence="2" type="ORF">BN77_2869</name>
</gene>
<accession>K0Q041</accession>
<comment type="caution">
    <text evidence="2">The sequence shown here is derived from an EMBL/GenBank/DDBJ whole genome shotgun (WGS) entry which is preliminary data.</text>
</comment>
<protein>
    <submittedName>
        <fullName evidence="2">Uncharacterized protein</fullName>
    </submittedName>
</protein>
<name>K0Q041_9HYPH</name>
<dbReference type="STRING" id="1211777.BN77_2869"/>
<keyword evidence="3" id="KW-1185">Reference proteome</keyword>
<sequence length="90" mass="10231">MLPCWPATLQCNMAVACHHDRGRRQANTVQRRRNFEDDPRRIDVSQLKPGPHTAVFIPAAMAGVALEVLLKLQETFVERAPSLINRTRLE</sequence>
<evidence type="ECO:0000256" key="1">
    <source>
        <dbReference type="SAM" id="MobiDB-lite"/>
    </source>
</evidence>